<dbReference type="AlphaFoldDB" id="A0A0M4TVT4"/>
<proteinExistence type="predicted"/>
<dbReference type="STRING" id="224013.ACX27_10735"/>
<dbReference type="PATRIC" id="fig|224013.5.peg.2596"/>
<accession>A0A0M4TVT4</accession>
<protein>
    <submittedName>
        <fullName evidence="1">Uncharacterized protein</fullName>
    </submittedName>
</protein>
<organism evidence="1 2">
    <name type="scientific">Nostoc piscinale CENA21</name>
    <dbReference type="NCBI Taxonomy" id="224013"/>
    <lineage>
        <taxon>Bacteria</taxon>
        <taxon>Bacillati</taxon>
        <taxon>Cyanobacteriota</taxon>
        <taxon>Cyanophyceae</taxon>
        <taxon>Nostocales</taxon>
        <taxon>Nostocaceae</taxon>
        <taxon>Nostoc</taxon>
    </lineage>
</organism>
<reference evidence="2" key="1">
    <citation type="submission" date="2015-07" db="EMBL/GenBank/DDBJ databases">
        <title>Genome Of Nitrogen-Fixing Cyanobacterium Nostoc piscinale CENA21 From Solimoes/Amazon River Floodplain Sediments And Comparative Genomics To Uncover Biosynthetic Natural Products Potential.</title>
        <authorList>
            <person name="Leao T.F."/>
            <person name="Leao P.N."/>
            <person name="Guimaraes P.I."/>
            <person name="de Melo A.G.C."/>
            <person name="Ramos R.T.J."/>
            <person name="Silva A."/>
            <person name="Fiore M.F."/>
            <person name="Schneider M.P.C."/>
        </authorList>
    </citation>
    <scope>NUCLEOTIDE SEQUENCE [LARGE SCALE GENOMIC DNA]</scope>
    <source>
        <strain evidence="2">CENA21</strain>
    </source>
</reference>
<evidence type="ECO:0000313" key="2">
    <source>
        <dbReference type="Proteomes" id="UP000062645"/>
    </source>
</evidence>
<reference evidence="1 2" key="2">
    <citation type="journal article" date="2016" name="Genome Announc.">
        <title>Draft Genome Sequence of the N2-Fixing Cyanobacterium Nostoc piscinale CENA21, Isolated from the Brazilian Amazon Floodplain.</title>
        <authorList>
            <person name="Leao T."/>
            <person name="Guimaraes P.I."/>
            <person name="de Melo A.G."/>
            <person name="Ramos R.T."/>
            <person name="Leao P.N."/>
            <person name="Silva A."/>
            <person name="Fiore M.F."/>
            <person name="Schneider M.P."/>
        </authorList>
    </citation>
    <scope>NUCLEOTIDE SEQUENCE [LARGE SCALE GENOMIC DNA]</scope>
    <source>
        <strain evidence="1 2">CENA21</strain>
    </source>
</reference>
<sequence length="63" mass="7438">MDWLYKLSIYISRNWGYNPNTTELKVIDAEVTAFIKSVGSRFSPYIPIHSFVVIRSQQLTWQK</sequence>
<name>A0A0M4TVT4_9NOSO</name>
<keyword evidence="2" id="KW-1185">Reference proteome</keyword>
<evidence type="ECO:0000313" key="1">
    <source>
        <dbReference type="EMBL" id="ALF53214.1"/>
    </source>
</evidence>
<gene>
    <name evidence="1" type="ORF">ACX27_10735</name>
</gene>
<dbReference type="KEGG" id="npz:ACX27_10735"/>
<dbReference type="EMBL" id="CP012036">
    <property type="protein sequence ID" value="ALF53214.1"/>
    <property type="molecule type" value="Genomic_DNA"/>
</dbReference>
<dbReference type="Proteomes" id="UP000062645">
    <property type="component" value="Chromosome"/>
</dbReference>